<reference evidence="1" key="1">
    <citation type="submission" date="2019-04" db="EMBL/GenBank/DDBJ databases">
        <title>Friends and foes A comparative genomics study of 23 Aspergillus species from section Flavi.</title>
        <authorList>
            <consortium name="DOE Joint Genome Institute"/>
            <person name="Kjaerbolling I."/>
            <person name="Vesth T."/>
            <person name="Frisvad J.C."/>
            <person name="Nybo J.L."/>
            <person name="Theobald S."/>
            <person name="Kildgaard S."/>
            <person name="Isbrandt T."/>
            <person name="Kuo A."/>
            <person name="Sato A."/>
            <person name="Lyhne E.K."/>
            <person name="Kogle M.E."/>
            <person name="Wiebenga A."/>
            <person name="Kun R.S."/>
            <person name="Lubbers R.J."/>
            <person name="Makela M.R."/>
            <person name="Barry K."/>
            <person name="Chovatia M."/>
            <person name="Clum A."/>
            <person name="Daum C."/>
            <person name="Haridas S."/>
            <person name="He G."/>
            <person name="LaButti K."/>
            <person name="Lipzen A."/>
            <person name="Mondo S."/>
            <person name="Riley R."/>
            <person name="Salamov A."/>
            <person name="Simmons B.A."/>
            <person name="Magnuson J.K."/>
            <person name="Henrissat B."/>
            <person name="Mortensen U.H."/>
            <person name="Larsen T.O."/>
            <person name="Devries R.P."/>
            <person name="Grigoriev I.V."/>
            <person name="Machida M."/>
            <person name="Baker S.E."/>
            <person name="Andersen M.R."/>
        </authorList>
    </citation>
    <scope>NUCLEOTIDE SEQUENCE [LARGE SCALE GENOMIC DNA]</scope>
    <source>
        <strain evidence="1">CBS 121.62</strain>
    </source>
</reference>
<protein>
    <submittedName>
        <fullName evidence="1">Uncharacterized protein</fullName>
    </submittedName>
</protein>
<name>A0A5N6HFU7_ASPFL</name>
<proteinExistence type="predicted"/>
<evidence type="ECO:0000313" key="1">
    <source>
        <dbReference type="EMBL" id="KAB8253336.1"/>
    </source>
</evidence>
<gene>
    <name evidence="1" type="ORF">BDV35DRAFT_333489</name>
</gene>
<organism evidence="1">
    <name type="scientific">Aspergillus flavus</name>
    <dbReference type="NCBI Taxonomy" id="5059"/>
    <lineage>
        <taxon>Eukaryota</taxon>
        <taxon>Fungi</taxon>
        <taxon>Dikarya</taxon>
        <taxon>Ascomycota</taxon>
        <taxon>Pezizomycotina</taxon>
        <taxon>Eurotiomycetes</taxon>
        <taxon>Eurotiomycetidae</taxon>
        <taxon>Eurotiales</taxon>
        <taxon>Aspergillaceae</taxon>
        <taxon>Aspergillus</taxon>
        <taxon>Aspergillus subgen. Circumdati</taxon>
    </lineage>
</organism>
<sequence>MTMFHMGSMLRLLSLLAAIISVVAATASILALLKAIFRLNDAYKRQKEQSTFLR</sequence>
<accession>A0A5N6HFU7</accession>
<dbReference type="Proteomes" id="UP000325434">
    <property type="component" value="Unassembled WGS sequence"/>
</dbReference>
<dbReference type="AlphaFoldDB" id="A0A5N6HFU7"/>
<dbReference type="EMBL" id="ML734551">
    <property type="protein sequence ID" value="KAB8253336.1"/>
    <property type="molecule type" value="Genomic_DNA"/>
</dbReference>